<keyword evidence="2" id="KW-1185">Reference proteome</keyword>
<reference evidence="1" key="1">
    <citation type="submission" date="2021-01" db="EMBL/GenBank/DDBJ databases">
        <authorList>
            <consortium name="Genoscope - CEA"/>
            <person name="William W."/>
        </authorList>
    </citation>
    <scope>NUCLEOTIDE SEQUENCE</scope>
</reference>
<evidence type="ECO:0000313" key="2">
    <source>
        <dbReference type="Proteomes" id="UP000689195"/>
    </source>
</evidence>
<evidence type="ECO:0000313" key="1">
    <source>
        <dbReference type="EMBL" id="CAD8165450.1"/>
    </source>
</evidence>
<dbReference type="AlphaFoldDB" id="A0A8S1UKR9"/>
<comment type="caution">
    <text evidence="1">The sequence shown here is derived from an EMBL/GenBank/DDBJ whole genome shotgun (WGS) entry which is preliminary data.</text>
</comment>
<proteinExistence type="predicted"/>
<name>A0A8S1UKR9_9CILI</name>
<gene>
    <name evidence="1" type="ORF">PPENT_87.1.T0420219</name>
</gene>
<dbReference type="EMBL" id="CAJJDO010000042">
    <property type="protein sequence ID" value="CAD8165450.1"/>
    <property type="molecule type" value="Genomic_DNA"/>
</dbReference>
<organism evidence="1 2">
    <name type="scientific">Paramecium pentaurelia</name>
    <dbReference type="NCBI Taxonomy" id="43138"/>
    <lineage>
        <taxon>Eukaryota</taxon>
        <taxon>Sar</taxon>
        <taxon>Alveolata</taxon>
        <taxon>Ciliophora</taxon>
        <taxon>Intramacronucleata</taxon>
        <taxon>Oligohymenophorea</taxon>
        <taxon>Peniculida</taxon>
        <taxon>Parameciidae</taxon>
        <taxon>Paramecium</taxon>
    </lineage>
</organism>
<protein>
    <submittedName>
        <fullName evidence="1">Uncharacterized protein</fullName>
    </submittedName>
</protein>
<accession>A0A8S1UKR9</accession>
<dbReference type="Proteomes" id="UP000689195">
    <property type="component" value="Unassembled WGS sequence"/>
</dbReference>
<sequence>MKKLISRLIQFGQLFHLIHIYQRLQQKIQTKIYKQLPMLGLIDILAQRLFLVEINGFMIFFVMSHPCKQVFFKYCSDYYQIFTPLIKVNRGYEPQIFQYIRSEKITQQLL</sequence>